<dbReference type="Proteomes" id="UP000007394">
    <property type="component" value="Chromosome"/>
</dbReference>
<dbReference type="HOGENOM" id="CLU_1813191_0_0_10"/>
<dbReference type="RefSeq" id="WP_014561966.1">
    <property type="nucleotide sequence ID" value="NC_017464.1"/>
</dbReference>
<evidence type="ECO:0008006" key="3">
    <source>
        <dbReference type="Google" id="ProtNLM"/>
    </source>
</evidence>
<organism evidence="1 2">
    <name type="scientific">Ignavibacterium album (strain DSM 19864 / JCM 16511 / NBRC 101810 / Mat9-16)</name>
    <dbReference type="NCBI Taxonomy" id="945713"/>
    <lineage>
        <taxon>Bacteria</taxon>
        <taxon>Pseudomonadati</taxon>
        <taxon>Ignavibacteriota</taxon>
        <taxon>Ignavibacteria</taxon>
        <taxon>Ignavibacteriales</taxon>
        <taxon>Ignavibacteriaceae</taxon>
        <taxon>Ignavibacterium</taxon>
    </lineage>
</organism>
<reference evidence="1 2" key="1">
    <citation type="journal article" date="2012" name="Front. Microbiol.">
        <title>Complete genome of Ignavibacterium album, a metabolically versatile, flagellated, facultative anaerobe from the phylum Chlorobi.</title>
        <authorList>
            <person name="Liu Z."/>
            <person name="Frigaard N.-U."/>
            <person name="Vogl K."/>
            <person name="Iino T."/>
            <person name="Ohkuma M."/>
            <person name="Overmann J."/>
            <person name="Bryant D.A."/>
        </authorList>
    </citation>
    <scope>NUCLEOTIDE SEQUENCE [LARGE SCALE GENOMIC DNA]</scope>
    <source>
        <strain evidence="2">DSM 19864 / JCM 16511 / NBRC 101810 / Mat9-16</strain>
    </source>
</reference>
<dbReference type="KEGG" id="ial:IALB_3127"/>
<keyword evidence="2" id="KW-1185">Reference proteome</keyword>
<proteinExistence type="predicted"/>
<dbReference type="AlphaFoldDB" id="I0APC3"/>
<dbReference type="PROSITE" id="PS51257">
    <property type="entry name" value="PROKAR_LIPOPROTEIN"/>
    <property type="match status" value="1"/>
</dbReference>
<dbReference type="OrthoDB" id="1524066at2"/>
<dbReference type="STRING" id="945713.IALB_3127"/>
<evidence type="ECO:0000313" key="2">
    <source>
        <dbReference type="Proteomes" id="UP000007394"/>
    </source>
</evidence>
<evidence type="ECO:0000313" key="1">
    <source>
        <dbReference type="EMBL" id="AFH50830.1"/>
    </source>
</evidence>
<dbReference type="eggNOG" id="COG3391">
    <property type="taxonomic scope" value="Bacteria"/>
</dbReference>
<sequence>MSKRIFALIIIVGIVSVITISCSEDETTTAPPANSTSAPFAKFSELQVKVFNNCLGAQCHSSSANQGNLTLEAGVSFNNLVGVQSALFPQFKRVEPGNSTNSLLIKILKGEVSPRMPLNGSPLTAATIDSVARWIDQGALNN</sequence>
<accession>I0APC3</accession>
<gene>
    <name evidence="1" type="ordered locus">IALB_3127</name>
</gene>
<dbReference type="EMBL" id="CP003418">
    <property type="protein sequence ID" value="AFH50830.1"/>
    <property type="molecule type" value="Genomic_DNA"/>
</dbReference>
<protein>
    <recommendedName>
        <fullName evidence="3">Cytochrome C Planctomycete-type domain-containing protein</fullName>
    </recommendedName>
</protein>
<name>I0APC3_IGNAJ</name>